<accession>A0ABX3IFU2</accession>
<dbReference type="InterPro" id="IPR036983">
    <property type="entry name" value="AIM24_sf"/>
</dbReference>
<evidence type="ECO:0000313" key="2">
    <source>
        <dbReference type="Proteomes" id="UP000242616"/>
    </source>
</evidence>
<reference evidence="1 2" key="1">
    <citation type="submission" date="2015-06" db="EMBL/GenBank/DDBJ databases">
        <title>Genome sequencing of Thermotogales isolates from hydrothermal vents.</title>
        <authorList>
            <person name="Haverkamp T.H."/>
            <person name="Kublanov I.V."/>
            <person name="Nesbo C.L."/>
        </authorList>
    </citation>
    <scope>NUCLEOTIDE SEQUENCE [LARGE SCALE GENOMIC DNA]</scope>
    <source>
        <strain evidence="2">ik275mar</strain>
    </source>
</reference>
<dbReference type="PANTHER" id="PTHR43657:SF1">
    <property type="entry name" value="ALTERED INHERITANCE OF MITOCHONDRIA PROTEIN 24, MITOCHONDRIAL"/>
    <property type="match status" value="1"/>
</dbReference>
<proteinExistence type="predicted"/>
<gene>
    <name evidence="1" type="ORF">XJ44_07410</name>
</gene>
<dbReference type="Proteomes" id="UP000242616">
    <property type="component" value="Unassembled WGS sequence"/>
</dbReference>
<organism evidence="1 2">
    <name type="scientific">Thermosipho affectus</name>
    <dbReference type="NCBI Taxonomy" id="660294"/>
    <lineage>
        <taxon>Bacteria</taxon>
        <taxon>Thermotogati</taxon>
        <taxon>Thermotogota</taxon>
        <taxon>Thermotogae</taxon>
        <taxon>Thermotogales</taxon>
        <taxon>Fervidobacteriaceae</taxon>
        <taxon>Thermosipho</taxon>
    </lineage>
</organism>
<keyword evidence="2" id="KW-1185">Reference proteome</keyword>
<comment type="caution">
    <text evidence="1">The sequence shown here is derived from an EMBL/GenBank/DDBJ whole genome shotgun (WGS) entry which is preliminary data.</text>
</comment>
<evidence type="ECO:0008006" key="3">
    <source>
        <dbReference type="Google" id="ProtNLM"/>
    </source>
</evidence>
<dbReference type="Gene3D" id="3.60.160.10">
    <property type="entry name" value="Mitochondrial biogenesis AIM24"/>
    <property type="match status" value="1"/>
</dbReference>
<dbReference type="SUPFAM" id="SSF51219">
    <property type="entry name" value="TRAP-like"/>
    <property type="match status" value="1"/>
</dbReference>
<dbReference type="EMBL" id="LBFC01000022">
    <property type="protein sequence ID" value="ONN26691.1"/>
    <property type="molecule type" value="Genomic_DNA"/>
</dbReference>
<dbReference type="InterPro" id="IPR016031">
    <property type="entry name" value="Trp_RNA-bd_attenuator-like_dom"/>
</dbReference>
<evidence type="ECO:0000313" key="1">
    <source>
        <dbReference type="EMBL" id="ONN26691.1"/>
    </source>
</evidence>
<dbReference type="RefSeq" id="WP_077198581.1">
    <property type="nucleotide sequence ID" value="NZ_LBFC01000022.1"/>
</dbReference>
<sequence length="224" mass="24325">MEFKVEFKGSYAILFAHLDPGETVIGESGAMVSISGNVDIKTTTGGVFKALKRAFLGGEHIFLNKYTAKNKSTILFAPRLPGDIDVIDLNGTVFLQSTSYLASEENIDLDTKFGGFKTFFSGEGFFLLKLSGIGKVAISSFGAIFKITLQPVEKLTVDTGHVVAFDETVKYSVRTFGGIKSTIFGGEGLVVDFEGPGNVYIQTRNYPDYVKWIKSIAPKDTGSR</sequence>
<dbReference type="InterPro" id="IPR002838">
    <property type="entry name" value="AIM24"/>
</dbReference>
<dbReference type="PANTHER" id="PTHR43657">
    <property type="entry name" value="TRYPTOPHAN RNA-BINDING ATTENUATOR PROTEIN-LIKE PROTEIN"/>
    <property type="match status" value="1"/>
</dbReference>
<dbReference type="NCBIfam" id="TIGR00266">
    <property type="entry name" value="TIGR00266 family protein"/>
    <property type="match status" value="1"/>
</dbReference>
<name>A0ABX3IFU2_9BACT</name>
<dbReference type="Pfam" id="PF01987">
    <property type="entry name" value="AIM24"/>
    <property type="match status" value="1"/>
</dbReference>
<protein>
    <recommendedName>
        <fullName evidence="3">TIGR00266 family protein</fullName>
    </recommendedName>
</protein>